<keyword evidence="1" id="KW-0963">Cytoplasm</keyword>
<dbReference type="Proteomes" id="UP000249005">
    <property type="component" value="Chromosome 1"/>
</dbReference>
<dbReference type="FunFam" id="3.20.20.140:FF:000018">
    <property type="entry name" value="3'-5' ssDNA/RNA exonuclease TatD"/>
    <property type="match status" value="1"/>
</dbReference>
<evidence type="ECO:0000256" key="1">
    <source>
        <dbReference type="ARBA" id="ARBA00022490"/>
    </source>
</evidence>
<feature type="binding site" evidence="7">
    <location>
        <position position="153"/>
    </location>
    <ligand>
        <name>a divalent metal cation</name>
        <dbReference type="ChEBI" id="CHEBI:60240"/>
        <label>2</label>
    </ligand>
</feature>
<dbReference type="InterPro" id="IPR050891">
    <property type="entry name" value="TatD-type_Hydrolase"/>
</dbReference>
<evidence type="ECO:0000256" key="5">
    <source>
        <dbReference type="ARBA" id="ARBA00022839"/>
    </source>
</evidence>
<evidence type="ECO:0000256" key="6">
    <source>
        <dbReference type="ARBA" id="ARBA00022842"/>
    </source>
</evidence>
<sequence length="263" mass="29367">MFDIGVNLTNRQFAADRPDVVERAKLAGVKGMLITGTSLKESRAAQELASRYPGYCWSTAGVHPHDASSWSNSGEEQIYRILAEKESVAVGECGLDFNRNFSTPEQQENAFSAQLAMAAELDMPLFLHCRDAYPRFMSLLKPWLSKVPAAVVHCFTDNRQALDDYLSQGLYIGITGWVCDERRGLELRELVPLIPADRLLLETDAPYLLPRDLSPKPSSRRNEPAYLPHILHQVAALRGDDPIELGETVYQNALRLLGIRQGD</sequence>
<protein>
    <submittedName>
        <fullName evidence="8">Deoxyribonuclease TatD</fullName>
        <ecNumber evidence="8">3.1.21.-</ecNumber>
    </submittedName>
</protein>
<keyword evidence="3 7" id="KW-0479">Metal-binding</keyword>
<reference evidence="8 9" key="1">
    <citation type="submission" date="2018-06" db="EMBL/GenBank/DDBJ databases">
        <authorList>
            <consortium name="Pathogen Informatics"/>
            <person name="Doyle S."/>
        </authorList>
    </citation>
    <scope>NUCLEOTIDE SEQUENCE [LARGE SCALE GENOMIC DNA]</scope>
    <source>
        <strain evidence="8 9">NCTC12151</strain>
    </source>
</reference>
<dbReference type="InterPro" id="IPR001130">
    <property type="entry name" value="TatD-like"/>
</dbReference>
<dbReference type="CDD" id="cd01310">
    <property type="entry name" value="TatD_DNAse"/>
    <property type="match status" value="1"/>
</dbReference>
<evidence type="ECO:0000256" key="2">
    <source>
        <dbReference type="ARBA" id="ARBA00022722"/>
    </source>
</evidence>
<keyword evidence="6" id="KW-0460">Magnesium</keyword>
<evidence type="ECO:0000256" key="3">
    <source>
        <dbReference type="ARBA" id="ARBA00022723"/>
    </source>
</evidence>
<dbReference type="InterPro" id="IPR032466">
    <property type="entry name" value="Metal_Hydrolase"/>
</dbReference>
<dbReference type="EMBL" id="LS483470">
    <property type="protein sequence ID" value="SQI34497.1"/>
    <property type="molecule type" value="Genomic_DNA"/>
</dbReference>
<dbReference type="PANTHER" id="PTHR10060:SF15">
    <property type="entry name" value="DEOXYRIBONUCLEASE TATDN1"/>
    <property type="match status" value="1"/>
</dbReference>
<feature type="binding site" evidence="7">
    <location>
        <position position="92"/>
    </location>
    <ligand>
        <name>a divalent metal cation</name>
        <dbReference type="ChEBI" id="CHEBI:60240"/>
        <label>1</label>
    </ligand>
</feature>
<dbReference type="OrthoDB" id="9810005at2"/>
<dbReference type="AlphaFoldDB" id="A0A2X4U3R2"/>
<dbReference type="RefSeq" id="WP_111738895.1">
    <property type="nucleotide sequence ID" value="NZ_LR698987.1"/>
</dbReference>
<evidence type="ECO:0000256" key="4">
    <source>
        <dbReference type="ARBA" id="ARBA00022801"/>
    </source>
</evidence>
<evidence type="ECO:0000256" key="7">
    <source>
        <dbReference type="PIRSR" id="PIRSR005902-1"/>
    </source>
</evidence>
<dbReference type="SUPFAM" id="SSF51556">
    <property type="entry name" value="Metallo-dependent hydrolases"/>
    <property type="match status" value="1"/>
</dbReference>
<name>A0A2X4U3R2_9GAMM</name>
<dbReference type="PANTHER" id="PTHR10060">
    <property type="entry name" value="TATD FAMILY DEOXYRIBONUCLEASE"/>
    <property type="match status" value="1"/>
</dbReference>
<keyword evidence="5" id="KW-0269">Exonuclease</keyword>
<feature type="binding site" evidence="7">
    <location>
        <position position="204"/>
    </location>
    <ligand>
        <name>a divalent metal cation</name>
        <dbReference type="ChEBI" id="CHEBI:60240"/>
        <label>1</label>
    </ligand>
</feature>
<dbReference type="EC" id="3.1.21.-" evidence="8"/>
<dbReference type="Pfam" id="PF01026">
    <property type="entry name" value="TatD_DNase"/>
    <property type="match status" value="1"/>
</dbReference>
<dbReference type="PIRSF" id="PIRSF005902">
    <property type="entry name" value="DNase_TatD"/>
    <property type="match status" value="1"/>
</dbReference>
<dbReference type="GO" id="GO:0004527">
    <property type="term" value="F:exonuclease activity"/>
    <property type="evidence" value="ECO:0007669"/>
    <property type="project" value="UniProtKB-KW"/>
</dbReference>
<dbReference type="InterPro" id="IPR018228">
    <property type="entry name" value="DNase_TatD-rel_CS"/>
</dbReference>
<keyword evidence="4 8" id="KW-0378">Hydrolase</keyword>
<dbReference type="PROSITE" id="PS01091">
    <property type="entry name" value="TATD_3"/>
    <property type="match status" value="1"/>
</dbReference>
<dbReference type="KEGG" id="lri:NCTC12151_00199"/>
<organism evidence="8 9">
    <name type="scientific">Leminorella richardii</name>
    <dbReference type="NCBI Taxonomy" id="158841"/>
    <lineage>
        <taxon>Bacteria</taxon>
        <taxon>Pseudomonadati</taxon>
        <taxon>Pseudomonadota</taxon>
        <taxon>Gammaproteobacteria</taxon>
        <taxon>Enterobacterales</taxon>
        <taxon>Budviciaceae</taxon>
        <taxon>Leminorella</taxon>
    </lineage>
</organism>
<evidence type="ECO:0000313" key="9">
    <source>
        <dbReference type="Proteomes" id="UP000249005"/>
    </source>
</evidence>
<dbReference type="GO" id="GO:0046872">
    <property type="term" value="F:metal ion binding"/>
    <property type="evidence" value="ECO:0007669"/>
    <property type="project" value="UniProtKB-KW"/>
</dbReference>
<evidence type="ECO:0000313" key="8">
    <source>
        <dbReference type="EMBL" id="SQI34497.1"/>
    </source>
</evidence>
<accession>A0A2X4U3R2</accession>
<proteinExistence type="predicted"/>
<gene>
    <name evidence="8" type="primary">tatD</name>
    <name evidence="8" type="ORF">NCTC12151_00199</name>
</gene>
<feature type="binding site" evidence="7">
    <location>
        <position position="128"/>
    </location>
    <ligand>
        <name>a divalent metal cation</name>
        <dbReference type="ChEBI" id="CHEBI:60240"/>
        <label>2</label>
    </ligand>
</feature>
<keyword evidence="9" id="KW-1185">Reference proteome</keyword>
<keyword evidence="2" id="KW-0540">Nuclease</keyword>
<dbReference type="NCBIfam" id="NF007745">
    <property type="entry name" value="PRK10425.1"/>
    <property type="match status" value="1"/>
</dbReference>
<dbReference type="Gene3D" id="3.20.20.140">
    <property type="entry name" value="Metal-dependent hydrolases"/>
    <property type="match status" value="1"/>
</dbReference>